<protein>
    <submittedName>
        <fullName evidence="1">Uncharacterized protein</fullName>
    </submittedName>
</protein>
<evidence type="ECO:0000313" key="2">
    <source>
        <dbReference type="Proteomes" id="UP000544122"/>
    </source>
</evidence>
<organism evidence="1 2">
    <name type="scientific">Bradyrhizobium australiense</name>
    <dbReference type="NCBI Taxonomy" id="2721161"/>
    <lineage>
        <taxon>Bacteria</taxon>
        <taxon>Pseudomonadati</taxon>
        <taxon>Pseudomonadota</taxon>
        <taxon>Alphaproteobacteria</taxon>
        <taxon>Hyphomicrobiales</taxon>
        <taxon>Nitrobacteraceae</taxon>
        <taxon>Bradyrhizobium</taxon>
    </lineage>
</organism>
<gene>
    <name evidence="1" type="ORF">HCN58_15370</name>
</gene>
<comment type="caution">
    <text evidence="1">The sequence shown here is derived from an EMBL/GenBank/DDBJ whole genome shotgun (WGS) entry which is preliminary data.</text>
</comment>
<reference evidence="1 2" key="1">
    <citation type="submission" date="2020-03" db="EMBL/GenBank/DDBJ databases">
        <title>Bradyrhizobium diversity isolated from nodules of Indigofera sp.</title>
        <authorList>
            <person name="Klepa M."/>
            <person name="Helene L."/>
            <person name="Hungria M."/>
        </authorList>
    </citation>
    <scope>NUCLEOTIDE SEQUENCE [LARGE SCALE GENOMIC DNA]</scope>
    <source>
        <strain evidence="1 2">WSM 1791</strain>
    </source>
</reference>
<dbReference type="Proteomes" id="UP000544122">
    <property type="component" value="Unassembled WGS sequence"/>
</dbReference>
<dbReference type="AlphaFoldDB" id="A0A7Y4LWS3"/>
<dbReference type="RefSeq" id="WP_171580186.1">
    <property type="nucleotide sequence ID" value="NZ_JAAVLX010000004.1"/>
</dbReference>
<dbReference type="EMBL" id="JAAVLX010000004">
    <property type="protein sequence ID" value="NOJ40965.1"/>
    <property type="molecule type" value="Genomic_DNA"/>
</dbReference>
<evidence type="ECO:0000313" key="1">
    <source>
        <dbReference type="EMBL" id="NOJ40965.1"/>
    </source>
</evidence>
<dbReference type="Gene3D" id="3.90.226.10">
    <property type="entry name" value="2-enoyl-CoA Hydratase, Chain A, domain 1"/>
    <property type="match status" value="1"/>
</dbReference>
<accession>A0A7Y4LWS3</accession>
<dbReference type="SUPFAM" id="SSF52096">
    <property type="entry name" value="ClpP/crotonase"/>
    <property type="match status" value="1"/>
</dbReference>
<dbReference type="InterPro" id="IPR029045">
    <property type="entry name" value="ClpP/crotonase-like_dom_sf"/>
</dbReference>
<keyword evidence="2" id="KW-1185">Reference proteome</keyword>
<sequence length="142" mass="15490">MKYVTGFLVAILLILNGSEASSAVRITNDRGGLIATYIVRYQRLASSGESVIIDGLCASACTMVLSALPHDKICVTSRATLGFHAAWNYGANGRAFTDPEATVMLYSTYPTPVRRWIARRGGLTPHTIFLSGRPLQEMYRSC</sequence>
<proteinExistence type="predicted"/>
<name>A0A7Y4LWS3_9BRAD</name>